<dbReference type="InterPro" id="IPR037523">
    <property type="entry name" value="VOC_core"/>
</dbReference>
<dbReference type="InterPro" id="IPR029068">
    <property type="entry name" value="Glyas_Bleomycin-R_OHBP_Dase"/>
</dbReference>
<evidence type="ECO:0000313" key="3">
    <source>
        <dbReference type="Proteomes" id="UP000054016"/>
    </source>
</evidence>
<dbReference type="InterPro" id="IPR004360">
    <property type="entry name" value="Glyas_Fos-R_dOase_dom"/>
</dbReference>
<dbReference type="PANTHER" id="PTHR46036:SF5">
    <property type="entry name" value="LACTOYLGLUTATHIONE LYASE"/>
    <property type="match status" value="1"/>
</dbReference>
<protein>
    <recommendedName>
        <fullName evidence="1">VOC domain-containing protein</fullName>
    </recommendedName>
</protein>
<dbReference type="PANTHER" id="PTHR46036">
    <property type="entry name" value="LACTOYLGLUTATHIONE LYASE"/>
    <property type="match status" value="1"/>
</dbReference>
<dbReference type="Proteomes" id="UP000054016">
    <property type="component" value="Unassembled WGS sequence"/>
</dbReference>
<dbReference type="SUPFAM" id="SSF54593">
    <property type="entry name" value="Glyoxalase/Bleomycin resistance protein/Dihydroxybiphenyl dioxygenase"/>
    <property type="match status" value="1"/>
</dbReference>
<reference evidence="3" key="1">
    <citation type="submission" date="2015-06" db="EMBL/GenBank/DDBJ databases">
        <title>New insights into the roles of widespread benthic archaea in carbon and nitrogen cycling.</title>
        <authorList>
            <person name="Lazar C.S."/>
            <person name="Baker B.J."/>
            <person name="Seitz K.W."/>
            <person name="Hyde A.S."/>
            <person name="Dick G.J."/>
            <person name="Hinrichs K.-U."/>
            <person name="Teske A.P."/>
        </authorList>
    </citation>
    <scope>NUCLEOTIDE SEQUENCE [LARGE SCALE GENOMIC DNA]</scope>
</reference>
<dbReference type="PROSITE" id="PS51819">
    <property type="entry name" value="VOC"/>
    <property type="match status" value="1"/>
</dbReference>
<organism evidence="2 3">
    <name type="scientific">miscellaneous Crenarchaeota group-1 archaeon SG8-32-3</name>
    <dbReference type="NCBI Taxonomy" id="1685125"/>
    <lineage>
        <taxon>Archaea</taxon>
        <taxon>Candidatus Bathyarchaeota</taxon>
        <taxon>MCG-1</taxon>
    </lineage>
</organism>
<dbReference type="Gene3D" id="3.10.180.10">
    <property type="entry name" value="2,3-Dihydroxybiphenyl 1,2-Dioxygenase, domain 1"/>
    <property type="match status" value="1"/>
</dbReference>
<accession>A0A0M0BT80</accession>
<gene>
    <name evidence="2" type="ORF">AC478_02910</name>
</gene>
<dbReference type="GO" id="GO:0019243">
    <property type="term" value="P:methylglyoxal catabolic process to D-lactate via S-lactoyl-glutathione"/>
    <property type="evidence" value="ECO:0007669"/>
    <property type="project" value="TreeGrafter"/>
</dbReference>
<proteinExistence type="predicted"/>
<dbReference type="Pfam" id="PF00903">
    <property type="entry name" value="Glyoxalase"/>
    <property type="match status" value="1"/>
</dbReference>
<feature type="domain" description="VOC" evidence="1">
    <location>
        <begin position="1"/>
        <end position="128"/>
    </location>
</feature>
<dbReference type="EMBL" id="LFWV01000036">
    <property type="protein sequence ID" value="KON31391.1"/>
    <property type="molecule type" value="Genomic_DNA"/>
</dbReference>
<evidence type="ECO:0000259" key="1">
    <source>
        <dbReference type="PROSITE" id="PS51819"/>
    </source>
</evidence>
<dbReference type="GO" id="GO:0005737">
    <property type="term" value="C:cytoplasm"/>
    <property type="evidence" value="ECO:0007669"/>
    <property type="project" value="TreeGrafter"/>
</dbReference>
<evidence type="ECO:0000313" key="2">
    <source>
        <dbReference type="EMBL" id="KON31391.1"/>
    </source>
</evidence>
<sequence>MFVHASIRTSNMDRSVDFYTRFLGLTLLSRREIPQNNAEIAFLQDPQAEGARLELTFYSNQKKFSQPDYEDRVFDHIAFEVKDMSQAIDTMRKGKVTITDEPFKLSSTGSLIAFVEDPDGTLIELIERKKP</sequence>
<dbReference type="GO" id="GO:0004462">
    <property type="term" value="F:lactoylglutathione lyase activity"/>
    <property type="evidence" value="ECO:0007669"/>
    <property type="project" value="TreeGrafter"/>
</dbReference>
<comment type="caution">
    <text evidence="2">The sequence shown here is derived from an EMBL/GenBank/DDBJ whole genome shotgun (WGS) entry which is preliminary data.</text>
</comment>
<dbReference type="AlphaFoldDB" id="A0A0M0BT80"/>
<name>A0A0M0BT80_9ARCH</name>